<evidence type="ECO:0000313" key="3">
    <source>
        <dbReference type="Proteomes" id="UP000250235"/>
    </source>
</evidence>
<dbReference type="AlphaFoldDB" id="A0A2Z7CX69"/>
<evidence type="ECO:0000313" key="2">
    <source>
        <dbReference type="EMBL" id="KZV49324.1"/>
    </source>
</evidence>
<feature type="region of interest" description="Disordered" evidence="1">
    <location>
        <begin position="303"/>
        <end position="338"/>
    </location>
</feature>
<keyword evidence="3" id="KW-1185">Reference proteome</keyword>
<reference evidence="2 3" key="1">
    <citation type="journal article" date="2015" name="Proc. Natl. Acad. Sci. U.S.A.">
        <title>The resurrection genome of Boea hygrometrica: A blueprint for survival of dehydration.</title>
        <authorList>
            <person name="Xiao L."/>
            <person name="Yang G."/>
            <person name="Zhang L."/>
            <person name="Yang X."/>
            <person name="Zhao S."/>
            <person name="Ji Z."/>
            <person name="Zhou Q."/>
            <person name="Hu M."/>
            <person name="Wang Y."/>
            <person name="Chen M."/>
            <person name="Xu Y."/>
            <person name="Jin H."/>
            <person name="Xiao X."/>
            <person name="Hu G."/>
            <person name="Bao F."/>
            <person name="Hu Y."/>
            <person name="Wan P."/>
            <person name="Li L."/>
            <person name="Deng X."/>
            <person name="Kuang T."/>
            <person name="Xiang C."/>
            <person name="Zhu J.K."/>
            <person name="Oliver M.J."/>
            <person name="He Y."/>
        </authorList>
    </citation>
    <scope>NUCLEOTIDE SEQUENCE [LARGE SCALE GENOMIC DNA]</scope>
    <source>
        <strain evidence="3">cv. XS01</strain>
    </source>
</reference>
<dbReference type="Proteomes" id="UP000250235">
    <property type="component" value="Unassembled WGS sequence"/>
</dbReference>
<proteinExistence type="predicted"/>
<feature type="compositionally biased region" description="Basic residues" evidence="1">
    <location>
        <begin position="319"/>
        <end position="338"/>
    </location>
</feature>
<name>A0A2Z7CX69_9LAMI</name>
<organism evidence="2 3">
    <name type="scientific">Dorcoceras hygrometricum</name>
    <dbReference type="NCBI Taxonomy" id="472368"/>
    <lineage>
        <taxon>Eukaryota</taxon>
        <taxon>Viridiplantae</taxon>
        <taxon>Streptophyta</taxon>
        <taxon>Embryophyta</taxon>
        <taxon>Tracheophyta</taxon>
        <taxon>Spermatophyta</taxon>
        <taxon>Magnoliopsida</taxon>
        <taxon>eudicotyledons</taxon>
        <taxon>Gunneridae</taxon>
        <taxon>Pentapetalae</taxon>
        <taxon>asterids</taxon>
        <taxon>lamiids</taxon>
        <taxon>Lamiales</taxon>
        <taxon>Gesneriaceae</taxon>
        <taxon>Didymocarpoideae</taxon>
        <taxon>Trichosporeae</taxon>
        <taxon>Loxocarpinae</taxon>
        <taxon>Dorcoceras</taxon>
    </lineage>
</organism>
<feature type="compositionally biased region" description="Basic and acidic residues" evidence="1">
    <location>
        <begin position="307"/>
        <end position="318"/>
    </location>
</feature>
<sequence length="338" mass="38468">MAASLSVNALQVNFESVLSMEHEGMVKMKMVITKDAFLVTFQLPTDGMVGFTDLPAKEVVERKMVFSGTGVPFRPPNKNKDMKVEYRLLHDIVSKALYAKADSFDVVTLEKLEIMVEISEGLKLPEANVEPTKAVEAQTVTKECFIVVRSEPKKPTQQPMNFFGKSVFAPVEIREINWATHFLPKIDPTAKDKEILEAFARPNPMEEHCLLKKAQEQPVEDEDNAMSEQQAQEQIEEISRFVQNVEDTEAVNSQKHQVLGNNGAWLRPVSRGNRHFTVGGGRLRQSGPRPEGRLLRQTALEGLTRSARTETPRKVDRNKFRREGRRRGGARRRRRRLY</sequence>
<protein>
    <submittedName>
        <fullName evidence="2">Uncharacterized protein</fullName>
    </submittedName>
</protein>
<dbReference type="EMBL" id="KQ993073">
    <property type="protein sequence ID" value="KZV49324.1"/>
    <property type="molecule type" value="Genomic_DNA"/>
</dbReference>
<dbReference type="OrthoDB" id="1751168at2759"/>
<evidence type="ECO:0000256" key="1">
    <source>
        <dbReference type="SAM" id="MobiDB-lite"/>
    </source>
</evidence>
<gene>
    <name evidence="2" type="ORF">F511_37510</name>
</gene>
<accession>A0A2Z7CX69</accession>